<dbReference type="RefSeq" id="XP_024580735.1">
    <property type="nucleotide sequence ID" value="XM_024730460.1"/>
</dbReference>
<evidence type="ECO:0000313" key="2">
    <source>
        <dbReference type="Proteomes" id="UP000054928"/>
    </source>
</evidence>
<dbReference type="GeneID" id="36395789"/>
<dbReference type="EMBL" id="CCYD01001204">
    <property type="protein sequence ID" value="CEG44366.1"/>
    <property type="molecule type" value="Genomic_DNA"/>
</dbReference>
<sequence>MALDPIPKTNPITMTLGLVGAKEVKALRAYLREWFSHVVRKNCDSSPPYTTDSKIFLDLYLSADNTHMCTSF</sequence>
<dbReference type="AlphaFoldDB" id="A0A0P1AT46"/>
<accession>A0A0P1AT46</accession>
<reference evidence="2" key="1">
    <citation type="submission" date="2014-09" db="EMBL/GenBank/DDBJ databases">
        <authorList>
            <person name="Sharma Rahul"/>
            <person name="Thines Marco"/>
        </authorList>
    </citation>
    <scope>NUCLEOTIDE SEQUENCE [LARGE SCALE GENOMIC DNA]</scope>
</reference>
<proteinExistence type="predicted"/>
<protein>
    <submittedName>
        <fullName evidence="1">Uncharacterized protein</fullName>
    </submittedName>
</protein>
<keyword evidence="2" id="KW-1185">Reference proteome</keyword>
<evidence type="ECO:0000313" key="1">
    <source>
        <dbReference type="EMBL" id="CEG44366.1"/>
    </source>
</evidence>
<dbReference type="Proteomes" id="UP000054928">
    <property type="component" value="Unassembled WGS sequence"/>
</dbReference>
<organism evidence="1 2">
    <name type="scientific">Plasmopara halstedii</name>
    <name type="common">Downy mildew of sunflower</name>
    <dbReference type="NCBI Taxonomy" id="4781"/>
    <lineage>
        <taxon>Eukaryota</taxon>
        <taxon>Sar</taxon>
        <taxon>Stramenopiles</taxon>
        <taxon>Oomycota</taxon>
        <taxon>Peronosporomycetes</taxon>
        <taxon>Peronosporales</taxon>
        <taxon>Peronosporaceae</taxon>
        <taxon>Plasmopara</taxon>
    </lineage>
</organism>
<name>A0A0P1AT46_PLAHL</name>